<dbReference type="EMBL" id="BAAANY010000014">
    <property type="protein sequence ID" value="GAA1686811.1"/>
    <property type="molecule type" value="Genomic_DNA"/>
</dbReference>
<dbReference type="SUPFAM" id="SSF75005">
    <property type="entry name" value="Arabinanase/levansucrase/invertase"/>
    <property type="match status" value="1"/>
</dbReference>
<evidence type="ECO:0000313" key="6">
    <source>
        <dbReference type="EMBL" id="GAA1686811.1"/>
    </source>
</evidence>
<evidence type="ECO:0000313" key="7">
    <source>
        <dbReference type="Proteomes" id="UP001500618"/>
    </source>
</evidence>
<feature type="domain" description="Ricin B lectin" evidence="5">
    <location>
        <begin position="328"/>
        <end position="464"/>
    </location>
</feature>
<dbReference type="SUPFAM" id="SSF50370">
    <property type="entry name" value="Ricin B-like lectins"/>
    <property type="match status" value="1"/>
</dbReference>
<keyword evidence="2" id="KW-0378">Hydrolase</keyword>
<dbReference type="Gene3D" id="3.40.50.1110">
    <property type="entry name" value="SGNH hydrolase"/>
    <property type="match status" value="1"/>
</dbReference>
<dbReference type="Pfam" id="PF04616">
    <property type="entry name" value="Glyco_hydro_43"/>
    <property type="match status" value="1"/>
</dbReference>
<evidence type="ECO:0000256" key="2">
    <source>
        <dbReference type="ARBA" id="ARBA00022801"/>
    </source>
</evidence>
<dbReference type="Gene3D" id="2.80.10.50">
    <property type="match status" value="3"/>
</dbReference>
<evidence type="ECO:0000256" key="3">
    <source>
        <dbReference type="ARBA" id="ARBA00023295"/>
    </source>
</evidence>
<comment type="caution">
    <text evidence="6">The sequence shown here is derived from an EMBL/GenBank/DDBJ whole genome shotgun (WGS) entry which is preliminary data.</text>
</comment>
<dbReference type="Pfam" id="PF13472">
    <property type="entry name" value="Lipase_GDSL_2"/>
    <property type="match status" value="1"/>
</dbReference>
<dbReference type="InterPro" id="IPR051532">
    <property type="entry name" value="Ester_Hydrolysis_Enzymes"/>
</dbReference>
<feature type="signal peptide" evidence="4">
    <location>
        <begin position="1"/>
        <end position="19"/>
    </location>
</feature>
<dbReference type="Pfam" id="PF14200">
    <property type="entry name" value="RicinB_lectin_2"/>
    <property type="match status" value="2"/>
</dbReference>
<dbReference type="SMART" id="SM00458">
    <property type="entry name" value="RICIN"/>
    <property type="match status" value="1"/>
</dbReference>
<reference evidence="7" key="1">
    <citation type="journal article" date="2019" name="Int. J. Syst. Evol. Microbiol.">
        <title>The Global Catalogue of Microorganisms (GCM) 10K type strain sequencing project: providing services to taxonomists for standard genome sequencing and annotation.</title>
        <authorList>
            <consortium name="The Broad Institute Genomics Platform"/>
            <consortium name="The Broad Institute Genome Sequencing Center for Infectious Disease"/>
            <person name="Wu L."/>
            <person name="Ma J."/>
        </authorList>
    </citation>
    <scope>NUCLEOTIDE SEQUENCE [LARGE SCALE GENOMIC DNA]</scope>
    <source>
        <strain evidence="7">JCM 14718</strain>
    </source>
</reference>
<dbReference type="InterPro" id="IPR006710">
    <property type="entry name" value="Glyco_hydro_43"/>
</dbReference>
<dbReference type="Proteomes" id="UP001500618">
    <property type="component" value="Unassembled WGS sequence"/>
</dbReference>
<keyword evidence="3" id="KW-0326">Glycosidase</keyword>
<dbReference type="InterPro" id="IPR013830">
    <property type="entry name" value="SGNH_hydro"/>
</dbReference>
<organism evidence="6 7">
    <name type="scientific">Fodinicola feengrottensis</name>
    <dbReference type="NCBI Taxonomy" id="435914"/>
    <lineage>
        <taxon>Bacteria</taxon>
        <taxon>Bacillati</taxon>
        <taxon>Actinomycetota</taxon>
        <taxon>Actinomycetes</taxon>
        <taxon>Mycobacteriales</taxon>
        <taxon>Fodinicola</taxon>
    </lineage>
</organism>
<evidence type="ECO:0000256" key="1">
    <source>
        <dbReference type="ARBA" id="ARBA00009865"/>
    </source>
</evidence>
<dbReference type="Gene3D" id="2.115.10.20">
    <property type="entry name" value="Glycosyl hydrolase domain, family 43"/>
    <property type="match status" value="1"/>
</dbReference>
<accession>A0ABP4TFN0</accession>
<comment type="similarity">
    <text evidence="1">Belongs to the glycosyl hydrolase 43 family.</text>
</comment>
<keyword evidence="4" id="KW-0732">Signal</keyword>
<dbReference type="PANTHER" id="PTHR30383">
    <property type="entry name" value="THIOESTERASE 1/PROTEASE 1/LYSOPHOSPHOLIPASE L1"/>
    <property type="match status" value="1"/>
</dbReference>
<dbReference type="InterPro" id="IPR000772">
    <property type="entry name" value="Ricin_B_lectin"/>
</dbReference>
<dbReference type="PROSITE" id="PS50231">
    <property type="entry name" value="RICIN_B_LECTIN"/>
    <property type="match status" value="1"/>
</dbReference>
<dbReference type="SUPFAM" id="SSF52266">
    <property type="entry name" value="SGNH hydrolase"/>
    <property type="match status" value="1"/>
</dbReference>
<dbReference type="RefSeq" id="WP_344311783.1">
    <property type="nucleotide sequence ID" value="NZ_BAAANY010000014.1"/>
</dbReference>
<gene>
    <name evidence="6" type="ORF">GCM10009765_40410</name>
</gene>
<sequence length="666" mass="70626">MAVIFALLAPTVPAGFVDAVPAAAQAAAPAPVISRDFPDPGVLADGGNFYAYSTNSSYSGQTVNVPVATATSPTGPWTANGVDALPTLPGWVTNDPASGNRDVWAPDVSRRDDGVFLMYYTAHHSSGLQCIGAATASTPTGPFTPVGVDPLVCNAPDHGDIDPSSLVLDGHRYLVYKDNANSAGQPASVWINEVAANGINWLGNRFQLLTADAGGDEHNVLDAPTIIRHGTQYVLFYSADGWDSTYHVKYAVSSTLTGMYTKQGTVLDSATWPGVVRNPGGQVVVSAADGDYLFFHALTSGGRGLYVTRLDWSHGVPKPAGVSAQPNGNYVLTVQHSGQSLDVYNGSTQDGANAIQWPYHGTTNEEWRLTQQADGSYAITVLHSGLVLTVSGASTQDGAQVVQSADQGLPSQRWFLDQDFAGAFRIVSVATGKLLDVTGASTTNAANVIVWPNNGGANQQWRPDRVAPVMPLGDSITYGNGDANDGTSYRTGLWNRFMAQPGFRPDFVGSVTWGNVPDPSNEGHPGYRIDQISADMRTYNWLAVHPRYVLLHIGTNDMNQNYDVVNAPGRLRSLIDQIATGDPGVTILVASIVPSRDATLNARINAYNAAVPGVVQAAHQAGEDVRFVDMNARISVDDISADGIHPTDAGYLKMGDVWYDALSPIV</sequence>
<dbReference type="InterPro" id="IPR036514">
    <property type="entry name" value="SGNH_hydro_sf"/>
</dbReference>
<dbReference type="InterPro" id="IPR023296">
    <property type="entry name" value="Glyco_hydro_beta-prop_sf"/>
</dbReference>
<dbReference type="PANTHER" id="PTHR30383:SF5">
    <property type="entry name" value="SGNH HYDROLASE-TYPE ESTERASE DOMAIN-CONTAINING PROTEIN"/>
    <property type="match status" value="1"/>
</dbReference>
<dbReference type="CDD" id="cd00161">
    <property type="entry name" value="beta-trefoil_Ricin-like"/>
    <property type="match status" value="1"/>
</dbReference>
<name>A0ABP4TFN0_9ACTN</name>
<proteinExistence type="inferred from homology"/>
<dbReference type="CDD" id="cd01833">
    <property type="entry name" value="XynB_like"/>
    <property type="match status" value="1"/>
</dbReference>
<keyword evidence="7" id="KW-1185">Reference proteome</keyword>
<evidence type="ECO:0000256" key="4">
    <source>
        <dbReference type="SAM" id="SignalP"/>
    </source>
</evidence>
<protein>
    <recommendedName>
        <fullName evidence="5">Ricin B lectin domain-containing protein</fullName>
    </recommendedName>
</protein>
<feature type="chain" id="PRO_5046696515" description="Ricin B lectin domain-containing protein" evidence="4">
    <location>
        <begin position="20"/>
        <end position="666"/>
    </location>
</feature>
<dbReference type="InterPro" id="IPR035992">
    <property type="entry name" value="Ricin_B-like_lectins"/>
</dbReference>
<dbReference type="CDD" id="cd08999">
    <property type="entry name" value="GH43_ABN-like"/>
    <property type="match status" value="1"/>
</dbReference>
<evidence type="ECO:0000259" key="5">
    <source>
        <dbReference type="SMART" id="SM00458"/>
    </source>
</evidence>